<evidence type="ECO:0000256" key="3">
    <source>
        <dbReference type="ARBA" id="ARBA00022630"/>
    </source>
</evidence>
<dbReference type="eggNOG" id="ENOG502QVGN">
    <property type="taxonomic scope" value="Eukaryota"/>
</dbReference>
<comment type="caution">
    <text evidence="8">The sequence shown here is derived from an EMBL/GenBank/DDBJ whole genome shotgun (WGS) entry which is preliminary data.</text>
</comment>
<comment type="cofactor">
    <cofactor evidence="1">
        <name>FAD</name>
        <dbReference type="ChEBI" id="CHEBI:57692"/>
    </cofactor>
</comment>
<dbReference type="Pfam" id="PF08031">
    <property type="entry name" value="BBE"/>
    <property type="match status" value="1"/>
</dbReference>
<feature type="chain" id="PRO_5006902275" description="Berberine/berberine-like domain-containing protein" evidence="6">
    <location>
        <begin position="21"/>
        <end position="380"/>
    </location>
</feature>
<proteinExistence type="inferred from homology"/>
<evidence type="ECO:0000256" key="5">
    <source>
        <dbReference type="ARBA" id="ARBA00023002"/>
    </source>
</evidence>
<evidence type="ECO:0000313" key="9">
    <source>
        <dbReference type="Proteomes" id="UP000054988"/>
    </source>
</evidence>
<name>A0A0W0G157_MONRR</name>
<reference evidence="8 9" key="1">
    <citation type="submission" date="2015-12" db="EMBL/GenBank/DDBJ databases">
        <title>Draft genome sequence of Moniliophthora roreri, the causal agent of frosty pod rot of cacao.</title>
        <authorList>
            <person name="Aime M.C."/>
            <person name="Diaz-Valderrama J.R."/>
            <person name="Kijpornyongpan T."/>
            <person name="Phillips-Mora W."/>
        </authorList>
    </citation>
    <scope>NUCLEOTIDE SEQUENCE [LARGE SCALE GENOMIC DNA]</scope>
    <source>
        <strain evidence="8 9">MCA 2952</strain>
    </source>
</reference>
<evidence type="ECO:0000256" key="1">
    <source>
        <dbReference type="ARBA" id="ARBA00001974"/>
    </source>
</evidence>
<dbReference type="AlphaFoldDB" id="A0A0W0G157"/>
<comment type="similarity">
    <text evidence="2">Belongs to the oxygen-dependent FAD-linked oxidoreductase family.</text>
</comment>
<organism evidence="8 9">
    <name type="scientific">Moniliophthora roreri</name>
    <name type="common">Frosty pod rot fungus</name>
    <name type="synonym">Monilia roreri</name>
    <dbReference type="NCBI Taxonomy" id="221103"/>
    <lineage>
        <taxon>Eukaryota</taxon>
        <taxon>Fungi</taxon>
        <taxon>Dikarya</taxon>
        <taxon>Basidiomycota</taxon>
        <taxon>Agaricomycotina</taxon>
        <taxon>Agaricomycetes</taxon>
        <taxon>Agaricomycetidae</taxon>
        <taxon>Agaricales</taxon>
        <taxon>Marasmiineae</taxon>
        <taxon>Marasmiaceae</taxon>
        <taxon>Moniliophthora</taxon>
    </lineage>
</organism>
<dbReference type="PANTHER" id="PTHR42973">
    <property type="entry name" value="BINDING OXIDOREDUCTASE, PUTATIVE (AFU_ORTHOLOGUE AFUA_1G17690)-RELATED"/>
    <property type="match status" value="1"/>
</dbReference>
<keyword evidence="4" id="KW-0274">FAD</keyword>
<keyword evidence="6" id="KW-0732">Signal</keyword>
<evidence type="ECO:0000256" key="6">
    <source>
        <dbReference type="SAM" id="SignalP"/>
    </source>
</evidence>
<dbReference type="InterPro" id="IPR016169">
    <property type="entry name" value="FAD-bd_PCMH_sub2"/>
</dbReference>
<feature type="signal peptide" evidence="6">
    <location>
        <begin position="1"/>
        <end position="20"/>
    </location>
</feature>
<evidence type="ECO:0000313" key="8">
    <source>
        <dbReference type="EMBL" id="KTB42302.1"/>
    </source>
</evidence>
<protein>
    <recommendedName>
        <fullName evidence="7">Berberine/berberine-like domain-containing protein</fullName>
    </recommendedName>
</protein>
<accession>A0A0W0G157</accession>
<gene>
    <name evidence="8" type="ORF">WG66_5121</name>
</gene>
<dbReference type="Proteomes" id="UP000054988">
    <property type="component" value="Unassembled WGS sequence"/>
</dbReference>
<evidence type="ECO:0000256" key="2">
    <source>
        <dbReference type="ARBA" id="ARBA00005466"/>
    </source>
</evidence>
<dbReference type="InterPro" id="IPR012951">
    <property type="entry name" value="BBE"/>
</dbReference>
<dbReference type="GO" id="GO:0016491">
    <property type="term" value="F:oxidoreductase activity"/>
    <property type="evidence" value="ECO:0007669"/>
    <property type="project" value="UniProtKB-KW"/>
</dbReference>
<dbReference type="GO" id="GO:0050660">
    <property type="term" value="F:flavin adenine dinucleotide binding"/>
    <property type="evidence" value="ECO:0007669"/>
    <property type="project" value="InterPro"/>
</dbReference>
<dbReference type="Gene3D" id="3.30.465.10">
    <property type="match status" value="1"/>
</dbReference>
<dbReference type="Gene3D" id="3.40.462.20">
    <property type="match status" value="1"/>
</dbReference>
<dbReference type="PANTHER" id="PTHR42973:SF39">
    <property type="entry name" value="FAD-BINDING PCMH-TYPE DOMAIN-CONTAINING PROTEIN"/>
    <property type="match status" value="1"/>
</dbReference>
<keyword evidence="5" id="KW-0560">Oxidoreductase</keyword>
<dbReference type="InterPro" id="IPR050416">
    <property type="entry name" value="FAD-linked_Oxidoreductase"/>
</dbReference>
<evidence type="ECO:0000259" key="7">
    <source>
        <dbReference type="Pfam" id="PF08031"/>
    </source>
</evidence>
<evidence type="ECO:0000256" key="4">
    <source>
        <dbReference type="ARBA" id="ARBA00022827"/>
    </source>
</evidence>
<dbReference type="SUPFAM" id="SSF56176">
    <property type="entry name" value="FAD-binding/transporter-associated domain-like"/>
    <property type="match status" value="1"/>
</dbReference>
<dbReference type="InterPro" id="IPR036318">
    <property type="entry name" value="FAD-bd_PCMH-like_sf"/>
</dbReference>
<sequence length="380" mass="41685">MRRVLLSFLHFAALFCSTLGGLPDDLQEGGVSALYPGDPGYEAASQASGGGFGFVSRMWGLNLDTVQSVEAVLANGTIVTASSTENSDLFWGLRGSASSFAIVTSLNFKTFPVPTSATIFRYSWSFDVDAATNALYKFQSFVESDIPRELGGELVLTRGPSAGQLNVQFFGGYWGPLNTFNQTVAPYLQVLPEPSDRSIDSGNWLEGLEALLYGALNTSTAPDPLDTFYAKSVLTPKDEPLTEEATRTFIAYLANEGFASETSWFVEVELYGGSNSAISAVPVDDTAFVHRDTRFNFQLYASSPNAQPPYPESGFTFVDGMASSIISQMPEHWNWGAYINYPDDRLDDWEKLYFGSHWERLRSLKQSVDPSNVFSYPLSV</sequence>
<feature type="domain" description="Berberine/berberine-like" evidence="7">
    <location>
        <begin position="337"/>
        <end position="380"/>
    </location>
</feature>
<keyword evidence="3" id="KW-0285">Flavoprotein</keyword>
<dbReference type="EMBL" id="LATX01001354">
    <property type="protein sequence ID" value="KTB42302.1"/>
    <property type="molecule type" value="Genomic_DNA"/>
</dbReference>